<gene>
    <name evidence="2" type="ORF">AV530_015634</name>
</gene>
<dbReference type="OrthoDB" id="8172509at2759"/>
<keyword evidence="3" id="KW-1185">Reference proteome</keyword>
<organism evidence="2 3">
    <name type="scientific">Patagioenas fasciata monilis</name>
    <dbReference type="NCBI Taxonomy" id="372326"/>
    <lineage>
        <taxon>Eukaryota</taxon>
        <taxon>Metazoa</taxon>
        <taxon>Chordata</taxon>
        <taxon>Craniata</taxon>
        <taxon>Vertebrata</taxon>
        <taxon>Euteleostomi</taxon>
        <taxon>Archelosauria</taxon>
        <taxon>Archosauria</taxon>
        <taxon>Dinosauria</taxon>
        <taxon>Saurischia</taxon>
        <taxon>Theropoda</taxon>
        <taxon>Coelurosauria</taxon>
        <taxon>Aves</taxon>
        <taxon>Neognathae</taxon>
        <taxon>Neoaves</taxon>
        <taxon>Columbimorphae</taxon>
        <taxon>Columbiformes</taxon>
        <taxon>Columbidae</taxon>
        <taxon>Patagioenas</taxon>
    </lineage>
</organism>
<evidence type="ECO:0000313" key="2">
    <source>
        <dbReference type="EMBL" id="OPJ84148.1"/>
    </source>
</evidence>
<reference evidence="2 3" key="1">
    <citation type="submission" date="2016-02" db="EMBL/GenBank/DDBJ databases">
        <title>Band-tailed pigeon sequencing and assembly.</title>
        <authorList>
            <person name="Soares A.E."/>
            <person name="Novak B.J."/>
            <person name="Rice E.S."/>
            <person name="O'Connell B."/>
            <person name="Chang D."/>
            <person name="Weber S."/>
            <person name="Shapiro B."/>
        </authorList>
    </citation>
    <scope>NUCLEOTIDE SEQUENCE [LARGE SCALE GENOMIC DNA]</scope>
    <source>
        <strain evidence="2">BTP2013</strain>
        <tissue evidence="2">Blood</tissue>
    </source>
</reference>
<protein>
    <submittedName>
        <fullName evidence="2">Uncharacterized protein</fullName>
    </submittedName>
</protein>
<dbReference type="Proteomes" id="UP000190648">
    <property type="component" value="Unassembled WGS sequence"/>
</dbReference>
<evidence type="ECO:0000256" key="1">
    <source>
        <dbReference type="SAM" id="MobiDB-lite"/>
    </source>
</evidence>
<accession>A0A1V4KI98</accession>
<name>A0A1V4KI98_PATFA</name>
<feature type="region of interest" description="Disordered" evidence="1">
    <location>
        <begin position="1"/>
        <end position="23"/>
    </location>
</feature>
<feature type="compositionally biased region" description="Gly residues" evidence="1">
    <location>
        <begin position="7"/>
        <end position="21"/>
    </location>
</feature>
<evidence type="ECO:0000313" key="3">
    <source>
        <dbReference type="Proteomes" id="UP000190648"/>
    </source>
</evidence>
<sequence length="79" mass="8327">MFTEPAHGGGSHPDLGAGKGPGNSLEGTLEINYAKGGWIQLRFLAVTLMWDMVPKPGQHPGGMMGLDPGEELWKDGAPI</sequence>
<proteinExistence type="predicted"/>
<comment type="caution">
    <text evidence="2">The sequence shown here is derived from an EMBL/GenBank/DDBJ whole genome shotgun (WGS) entry which is preliminary data.</text>
</comment>
<dbReference type="AlphaFoldDB" id="A0A1V4KI98"/>
<dbReference type="EMBL" id="LSYS01003057">
    <property type="protein sequence ID" value="OPJ84148.1"/>
    <property type="molecule type" value="Genomic_DNA"/>
</dbReference>